<reference evidence="1 2" key="1">
    <citation type="journal article" date="2020" name="Phytopathology">
        <title>Genome Sequence Resources of Colletotrichum truncatum, C. plurivorum, C. musicola, and C. sojae: Four Species Pathogenic to Soybean (Glycine max).</title>
        <authorList>
            <person name="Rogerio F."/>
            <person name="Boufleur T.R."/>
            <person name="Ciampi-Guillardi M."/>
            <person name="Sukno S.A."/>
            <person name="Thon M.R."/>
            <person name="Massola Junior N.S."/>
            <person name="Baroncelli R."/>
        </authorList>
    </citation>
    <scope>NUCLEOTIDE SEQUENCE [LARGE SCALE GENOMIC DNA]</scope>
    <source>
        <strain evidence="1 2">CMES1059</strain>
    </source>
</reference>
<dbReference type="Proteomes" id="UP000805649">
    <property type="component" value="Unassembled WGS sequence"/>
</dbReference>
<comment type="caution">
    <text evidence="1">The sequence shown here is derived from an EMBL/GenBank/DDBJ whole genome shotgun (WGS) entry which is preliminary data.</text>
</comment>
<evidence type="ECO:0000313" key="1">
    <source>
        <dbReference type="EMBL" id="KAL0933620.1"/>
    </source>
</evidence>
<name>A0ACC3YP05_COLTU</name>
<evidence type="ECO:0000313" key="2">
    <source>
        <dbReference type="Proteomes" id="UP000805649"/>
    </source>
</evidence>
<organism evidence="1 2">
    <name type="scientific">Colletotrichum truncatum</name>
    <name type="common">Anthracnose fungus</name>
    <name type="synonym">Colletotrichum capsici</name>
    <dbReference type="NCBI Taxonomy" id="5467"/>
    <lineage>
        <taxon>Eukaryota</taxon>
        <taxon>Fungi</taxon>
        <taxon>Dikarya</taxon>
        <taxon>Ascomycota</taxon>
        <taxon>Pezizomycotina</taxon>
        <taxon>Sordariomycetes</taxon>
        <taxon>Hypocreomycetidae</taxon>
        <taxon>Glomerellales</taxon>
        <taxon>Glomerellaceae</taxon>
        <taxon>Colletotrichum</taxon>
        <taxon>Colletotrichum truncatum species complex</taxon>
    </lineage>
</organism>
<accession>A0ACC3YP05</accession>
<keyword evidence="2" id="KW-1185">Reference proteome</keyword>
<sequence length="488" mass="54438">MARRWLSNCVAEHGGGLGHCPSPQESPRLPTRVIDVGLDGFPPRLWESGGLHASYCALSYCWGTGKVLCTTSSTLRSHLREIPYEKLPKTLRDAICVTRQLGVKYLWIHSLCIIQDDEKDWRREAAQMGTVYTNTHVVITALASDNSDGGLFRDRDEASVRPVPLTASFPEPHGNSCRYVVPSGGDWKAGEHSPISTRAWTLQEQVLCARMLSFGADQLRWICLSMCAAETDPDGAFSGQHSDSLAMTTERQILRLNANQAALAAGESGAMAKDDGGLSVQERDVSFQAWEKIVTKYSARVITKQADRIPAILGVARRMEVNLNNRFVAGVWKGDYCLRSLSWQAETPGALIAHYPTWSWASTTSLVQYTMLSEPEASKERIEYQASVIQFDELSSEVQPTIGCCIKIKGKIKQTQDTGAPDLAPNMYSTESLLYRLQKIIIWLMRDSLTTSPRDPTNVSCLFLRRLTEYQQYTETKTLKSYVYGLDY</sequence>
<protein>
    <submittedName>
        <fullName evidence="1">Heterokaryon incompatibility protein</fullName>
    </submittedName>
</protein>
<dbReference type="EMBL" id="VUJX02000007">
    <property type="protein sequence ID" value="KAL0933620.1"/>
    <property type="molecule type" value="Genomic_DNA"/>
</dbReference>
<proteinExistence type="predicted"/>
<gene>
    <name evidence="1" type="ORF">CTRU02_210419</name>
</gene>